<evidence type="ECO:0000313" key="2">
    <source>
        <dbReference type="Proteomes" id="UP000247973"/>
    </source>
</evidence>
<reference evidence="1 2" key="1">
    <citation type="submission" date="2018-03" db="EMBL/GenBank/DDBJ databases">
        <title>Genomic Encyclopedia of Archaeal and Bacterial Type Strains, Phase II (KMG-II): from individual species to whole genera.</title>
        <authorList>
            <person name="Goeker M."/>
        </authorList>
    </citation>
    <scope>NUCLEOTIDE SEQUENCE [LARGE SCALE GENOMIC DNA]</scope>
    <source>
        <strain evidence="1 2">DSM 100214</strain>
    </source>
</reference>
<dbReference type="OrthoDB" id="999826at2"/>
<dbReference type="EMBL" id="QICL01000052">
    <property type="protein sequence ID" value="PXV57428.1"/>
    <property type="molecule type" value="Genomic_DNA"/>
</dbReference>
<dbReference type="AlphaFoldDB" id="A0A2V3PHH8"/>
<dbReference type="Proteomes" id="UP000247973">
    <property type="component" value="Unassembled WGS sequence"/>
</dbReference>
<organism evidence="1 2">
    <name type="scientific">Dysgonomonas alginatilytica</name>
    <dbReference type="NCBI Taxonomy" id="1605892"/>
    <lineage>
        <taxon>Bacteria</taxon>
        <taxon>Pseudomonadati</taxon>
        <taxon>Bacteroidota</taxon>
        <taxon>Bacteroidia</taxon>
        <taxon>Bacteroidales</taxon>
        <taxon>Dysgonomonadaceae</taxon>
        <taxon>Dysgonomonas</taxon>
    </lineage>
</organism>
<evidence type="ECO:0000313" key="1">
    <source>
        <dbReference type="EMBL" id="PXV57428.1"/>
    </source>
</evidence>
<proteinExistence type="predicted"/>
<name>A0A2V3PHH8_9BACT</name>
<dbReference type="RefSeq" id="WP_110312712.1">
    <property type="nucleotide sequence ID" value="NZ_QICL01000052.1"/>
</dbReference>
<accession>A0A2V3PHH8</accession>
<gene>
    <name evidence="1" type="ORF">CLV62_15212</name>
</gene>
<keyword evidence="2" id="KW-1185">Reference proteome</keyword>
<protein>
    <submittedName>
        <fullName evidence="1">Uncharacterized protein</fullName>
    </submittedName>
</protein>
<sequence>MEELKEKQKKYTDVYSAINNLPDELITHEIWMAGIEEGNLKMLNILTDKYKTEENINKVIQKSEEKGGYYGFNLLNIPVDTRSQRICDTAFKKDSSNYRHVPQDKRTTEMLYGLLVAASNYIHFLPLVPAHCWDQKAVYDGVRSLYSAHSSSNRSHNWNELRMIQVLLYYVPAEVKTADFFIGLFQSSMKVTDIDFLIPARFKTREYYLAMARKKITAVPIEKLDHYLLTQAMLSDKNDESDFWGNWQNKNTEVKNLMFELMDDRMVDIILQRWPEKLRDLPQKYHTKKRLLVALAACKNGERASNVYSFFDVSKFDTDICKVIIKHQEYNCPKFAPEIWTPDFIGYCMENATQYRWFSSMPKELQTQEIVDIVIEDSIYNIKDVRDDLITYDIAVKAYLVIDDWNGKRKLDEYVPSHYLSDFVMETGLPKEFFGAETTYCDLKDNHRKYTYLAIGDCYVGFYADKDGYNTYNRLIMTRRTPMQIKPSIVFNRTIGTFHKTWLEKMVSDNDPQFSKPEIQKGMKGKQLNLYMGVRLLETFNDVKIYAHSFLSETVCYTAGYIECNTLQEAKEAITEATNTEDQAKEVDVAC</sequence>
<comment type="caution">
    <text evidence="1">The sequence shown here is derived from an EMBL/GenBank/DDBJ whole genome shotgun (WGS) entry which is preliminary data.</text>
</comment>